<organism evidence="2">
    <name type="scientific">Burkholderia cenocepacia</name>
    <dbReference type="NCBI Taxonomy" id="95486"/>
    <lineage>
        <taxon>Bacteria</taxon>
        <taxon>Pseudomonadati</taxon>
        <taxon>Pseudomonadota</taxon>
        <taxon>Betaproteobacteria</taxon>
        <taxon>Burkholderiales</taxon>
        <taxon>Burkholderiaceae</taxon>
        <taxon>Burkholderia</taxon>
        <taxon>Burkholderia cepacia complex</taxon>
    </lineage>
</organism>
<feature type="region of interest" description="Disordered" evidence="1">
    <location>
        <begin position="88"/>
        <end position="109"/>
    </location>
</feature>
<reference evidence="2" key="1">
    <citation type="submission" date="2014-04" db="EMBL/GenBank/DDBJ databases">
        <title>In planta biocontrol of soil-borne Fusarium wilt of banana through a plant endophytic bacterium, Burkholderia cenocepacia 869T2.</title>
        <authorList>
            <person name="Ho Y.-N."/>
            <person name="Chiang H.-M."/>
            <person name="Chao C.-P."/>
            <person name="Su C.-C."/>
            <person name="Hsu H.-F."/>
            <person name="Guo C.-T."/>
            <person name="Hsieh J.-L."/>
            <person name="Huang C.-C."/>
        </authorList>
    </citation>
    <scope>NUCLEOTIDE SEQUENCE [LARGE SCALE GENOMIC DNA]</scope>
    <source>
        <strain evidence="2">869T2</strain>
    </source>
</reference>
<sequence>MGRHRDVPMTNDAAPGCFGCGIDMAPREGPRNLPHPRFARLGMQPFVADRGVVSRSLLRRVHRESVGRAIDDAARQLLDARADAPGNAQDALMKSMNARSAGGTSRRPG</sequence>
<dbReference type="EMBL" id="JJOA01000013">
    <property type="protein sequence ID" value="KEA58555.1"/>
    <property type="molecule type" value="Genomic_DNA"/>
</dbReference>
<protein>
    <submittedName>
        <fullName evidence="2">Uncharacterized protein</fullName>
    </submittedName>
</protein>
<evidence type="ECO:0000256" key="1">
    <source>
        <dbReference type="SAM" id="MobiDB-lite"/>
    </source>
</evidence>
<comment type="caution">
    <text evidence="2">The sequence shown here is derived from an EMBL/GenBank/DDBJ whole genome shotgun (WGS) entry which is preliminary data.</text>
</comment>
<name>A0A071MD34_9BURK</name>
<gene>
    <name evidence="2" type="ORF">DT99_15480</name>
</gene>
<proteinExistence type="predicted"/>
<accession>A0A071MD34</accession>
<dbReference type="AlphaFoldDB" id="A0A071MD34"/>
<evidence type="ECO:0000313" key="2">
    <source>
        <dbReference type="EMBL" id="KEA58555.1"/>
    </source>
</evidence>